<accession>A0A401FQ14</accession>
<dbReference type="Pfam" id="PF03577">
    <property type="entry name" value="Peptidase_C69"/>
    <property type="match status" value="1"/>
</dbReference>
<dbReference type="GO" id="GO:0070004">
    <property type="term" value="F:cysteine-type exopeptidase activity"/>
    <property type="evidence" value="ECO:0007669"/>
    <property type="project" value="InterPro"/>
</dbReference>
<keyword evidence="3" id="KW-1185">Reference proteome</keyword>
<dbReference type="EC" id="3.4.-.-" evidence="1"/>
<comment type="similarity">
    <text evidence="1">Belongs to the peptidase C69 family.</text>
</comment>
<protein>
    <recommendedName>
        <fullName evidence="1">Dipeptidase</fullName>
        <ecNumber evidence="1">3.4.-.-</ecNumber>
    </recommendedName>
</protein>
<organism evidence="2 3">
    <name type="scientific">Lentilactobacillus kosonis</name>
    <dbReference type="NCBI Taxonomy" id="2810561"/>
    <lineage>
        <taxon>Bacteria</taxon>
        <taxon>Bacillati</taxon>
        <taxon>Bacillota</taxon>
        <taxon>Bacilli</taxon>
        <taxon>Lactobacillales</taxon>
        <taxon>Lactobacillaceae</taxon>
        <taxon>Lentilactobacillus</taxon>
    </lineage>
</organism>
<proteinExistence type="inferred from homology"/>
<comment type="catalytic activity">
    <reaction evidence="1">
        <text>an L-aminoacyl-L-amino acid + H2O = 2 an L-alpha-amino acid</text>
        <dbReference type="Rhea" id="RHEA:48940"/>
        <dbReference type="ChEBI" id="CHEBI:15377"/>
        <dbReference type="ChEBI" id="CHEBI:59869"/>
        <dbReference type="ChEBI" id="CHEBI:77460"/>
    </reaction>
</comment>
<comment type="caution">
    <text evidence="2">The sequence shown here is derived from an EMBL/GenBank/DDBJ whole genome shotgun (WGS) entry which is preliminary data.</text>
</comment>
<keyword evidence="1" id="KW-0378">Hydrolase</keyword>
<dbReference type="GO" id="GO:0016805">
    <property type="term" value="F:dipeptidase activity"/>
    <property type="evidence" value="ECO:0007669"/>
    <property type="project" value="UniProtKB-KW"/>
</dbReference>
<name>A0A401FQ14_9LACO</name>
<evidence type="ECO:0000313" key="2">
    <source>
        <dbReference type="EMBL" id="GAY74388.1"/>
    </source>
</evidence>
<evidence type="ECO:0000256" key="1">
    <source>
        <dbReference type="RuleBase" id="RU364089"/>
    </source>
</evidence>
<keyword evidence="1" id="KW-0645">Protease</keyword>
<dbReference type="GO" id="GO:0006508">
    <property type="term" value="P:proteolysis"/>
    <property type="evidence" value="ECO:0007669"/>
    <property type="project" value="UniProtKB-KW"/>
</dbReference>
<gene>
    <name evidence="2" type="ORF">NBRC111893_2534</name>
</gene>
<dbReference type="InterPro" id="IPR005322">
    <property type="entry name" value="Peptidase_C69"/>
</dbReference>
<sequence length="76" mass="8612">MDKHLSACTSVLVGKNASIDGSTMIARNDDTFLPLTPQRFYVHEAVSGRKETWVSNQNGFTAEMPENGYRYWQLQT</sequence>
<dbReference type="AlphaFoldDB" id="A0A401FQ14"/>
<keyword evidence="1" id="KW-0224">Dipeptidase</keyword>
<evidence type="ECO:0000313" key="3">
    <source>
        <dbReference type="Proteomes" id="UP000286974"/>
    </source>
</evidence>
<dbReference type="Proteomes" id="UP000286974">
    <property type="component" value="Unassembled WGS sequence"/>
</dbReference>
<reference evidence="2 3" key="1">
    <citation type="submission" date="2017-11" db="EMBL/GenBank/DDBJ databases">
        <title>Draft Genome Sequence of Lactobacillus curieae NBRC 111893 isolated from Koso, a Japanese sugar-Vegetable Fermented Beverage.</title>
        <authorList>
            <person name="Chiou T.Y."/>
            <person name="Oshima K."/>
            <person name="Suda W."/>
            <person name="Hattori M."/>
            <person name="Takahashi T."/>
        </authorList>
    </citation>
    <scope>NUCLEOTIDE SEQUENCE [LARGE SCALE GENOMIC DNA]</scope>
    <source>
        <strain evidence="2 3">NBRC111893</strain>
    </source>
</reference>
<dbReference type="EMBL" id="BEXA01000010">
    <property type="protein sequence ID" value="GAY74388.1"/>
    <property type="molecule type" value="Genomic_DNA"/>
</dbReference>